<feature type="compositionally biased region" description="Polar residues" evidence="1">
    <location>
        <begin position="935"/>
        <end position="952"/>
    </location>
</feature>
<feature type="compositionally biased region" description="Polar residues" evidence="1">
    <location>
        <begin position="206"/>
        <end position="222"/>
    </location>
</feature>
<protein>
    <submittedName>
        <fullName evidence="2">Uncharacterized protein</fullName>
    </submittedName>
</protein>
<feature type="compositionally biased region" description="Polar residues" evidence="1">
    <location>
        <begin position="18"/>
        <end position="45"/>
    </location>
</feature>
<keyword evidence="3" id="KW-1185">Reference proteome</keyword>
<feature type="region of interest" description="Disordered" evidence="1">
    <location>
        <begin position="341"/>
        <end position="690"/>
    </location>
</feature>
<feature type="compositionally biased region" description="Low complexity" evidence="1">
    <location>
        <begin position="993"/>
        <end position="1005"/>
    </location>
</feature>
<feature type="compositionally biased region" description="Basic and acidic residues" evidence="1">
    <location>
        <begin position="573"/>
        <end position="582"/>
    </location>
</feature>
<evidence type="ECO:0000313" key="2">
    <source>
        <dbReference type="EMBL" id="KAK4128117.1"/>
    </source>
</evidence>
<feature type="region of interest" description="Disordered" evidence="1">
    <location>
        <begin position="1"/>
        <end position="143"/>
    </location>
</feature>
<sequence length="1096" mass="117825">MPRRKPKTPVQPADTAAVASTANITSATKPTTRATANASRKTYQPSAPAPKQVTFPARRKVIRTYGGRRSLPARLETTSTPGSEERMRKSLRQQTLTQVGYVRSSSGLSAGRDGEEEGEGEEDMLLGEDEMEGLGGGETDVSWGREVEVEAKVQKNMSGKRLVVEEGVEIVKVSEKRRGERRSKRRKTMGDVPTPTAPGLERKGSSFHTQTLTQFLGASASRSGVDKAGNAGLRVADEDEVEDLPLPGNPSTPNKRPSSVKAGQATDKAAAVPFTPSNKHIKAEIDEVPSSQPTPFTPMLGYSPIMPIRSPLTQKSTNVHALAPAVETTSKRPRTLVIQDSYSMASSEGLSSSVADESPRKEEGTPPQPSAREPLSEIPLASLELGVGSTPTVETSSARRKEMFFEIPDSDDEMESVGSTPFKARSTQQTPLKRDSGSWGFPIAWYPAPGARSTRIRVSETPASLGRSDKENESPGIQVWNEEETINEGEEPGSRTPRVTGSQTTKGRGSASQASPNTASQFWTASVEDAGGSEQPGRPACSVLAELAAPEPAVGEAPGTPTPGPRPSQFRGSMRELSEKPRKGTPQMDDSEETASEAEEEHIPTSILRKPALQRTPRNDSLGLKKRQSTPIVITSDSSASEAPGTPTPAVRKVQIELPPAPGAEEVCKETPRREPHKPSPVYQRQTQARSQARSQFYSYGLESQRVPMEVIRSLGSQTDRSDIVILIDSDIVDDIVKGLRDHEFRDYRFPMQVCRCWIFAGHPANEVKYMATLGPAQEPGQIDSSSGLGNAEFNAGASGHKFAHKLLQVYQLNNPVPLEDMADNGLGEGPPAKYRYIPPAIVGQLLANLRCSLFEEEGEVEGDGDAGEGDVTISQELEEQFRSDIIHSTQLRSTESGRHHEEEDIIPASQSPLKARSNPAKPDDAFARPPIPAQRSSQRLRNQHQSRNQPSRQPPAKRQRQSNPSVTTATGSKAPNSIRPSQATTASDISVPSSPAKPSSELSSDPAFSVPRPPLPGSSEPSLPEDDPLPPLSGGMGESSLLPLPPAGFLLSSSQTGGVLLPPDSLLVDEGRVAPPPVVWGSDDDEDGEEGEEED</sequence>
<dbReference type="Proteomes" id="UP001302602">
    <property type="component" value="Unassembled WGS sequence"/>
</dbReference>
<evidence type="ECO:0000256" key="1">
    <source>
        <dbReference type="SAM" id="MobiDB-lite"/>
    </source>
</evidence>
<feature type="compositionally biased region" description="Polar residues" evidence="1">
    <location>
        <begin position="92"/>
        <end position="108"/>
    </location>
</feature>
<feature type="compositionally biased region" description="Basic and acidic residues" evidence="1">
    <location>
        <begin position="666"/>
        <end position="678"/>
    </location>
</feature>
<feature type="compositionally biased region" description="Acidic residues" evidence="1">
    <location>
        <begin position="589"/>
        <end position="600"/>
    </location>
</feature>
<feature type="compositionally biased region" description="Polar residues" evidence="1">
    <location>
        <begin position="629"/>
        <end position="641"/>
    </location>
</feature>
<gene>
    <name evidence="2" type="ORF">N657DRAFT_638524</name>
</gene>
<feature type="compositionally biased region" description="Acidic residues" evidence="1">
    <location>
        <begin position="1083"/>
        <end position="1096"/>
    </location>
</feature>
<feature type="compositionally biased region" description="Acidic residues" evidence="1">
    <location>
        <begin position="114"/>
        <end position="132"/>
    </location>
</feature>
<reference evidence="2" key="2">
    <citation type="submission" date="2023-05" db="EMBL/GenBank/DDBJ databases">
        <authorList>
            <consortium name="Lawrence Berkeley National Laboratory"/>
            <person name="Steindorff A."/>
            <person name="Hensen N."/>
            <person name="Bonometti L."/>
            <person name="Westerberg I."/>
            <person name="Brannstrom I.O."/>
            <person name="Guillou S."/>
            <person name="Cros-Aarteil S."/>
            <person name="Calhoun S."/>
            <person name="Haridas S."/>
            <person name="Kuo A."/>
            <person name="Mondo S."/>
            <person name="Pangilinan J."/>
            <person name="Riley R."/>
            <person name="Labutti K."/>
            <person name="Andreopoulos B."/>
            <person name="Lipzen A."/>
            <person name="Chen C."/>
            <person name="Yanf M."/>
            <person name="Daum C."/>
            <person name="Ng V."/>
            <person name="Clum A."/>
            <person name="Ohm R."/>
            <person name="Martin F."/>
            <person name="Silar P."/>
            <person name="Natvig D."/>
            <person name="Lalanne C."/>
            <person name="Gautier V."/>
            <person name="Ament-Velasquez S.L."/>
            <person name="Kruys A."/>
            <person name="Hutchinson M.I."/>
            <person name="Powell A.J."/>
            <person name="Barry K."/>
            <person name="Miller A.N."/>
            <person name="Grigoriev I.V."/>
            <person name="Debuchy R."/>
            <person name="Gladieux P."/>
            <person name="Thoren M.H."/>
            <person name="Johannesson H."/>
        </authorList>
    </citation>
    <scope>NUCLEOTIDE SEQUENCE</scope>
    <source>
        <strain evidence="2">CBS 731.68</strain>
    </source>
</reference>
<feature type="compositionally biased region" description="Low complexity" evidence="1">
    <location>
        <begin position="543"/>
        <end position="559"/>
    </location>
</feature>
<organism evidence="2 3">
    <name type="scientific">Parathielavia appendiculata</name>
    <dbReference type="NCBI Taxonomy" id="2587402"/>
    <lineage>
        <taxon>Eukaryota</taxon>
        <taxon>Fungi</taxon>
        <taxon>Dikarya</taxon>
        <taxon>Ascomycota</taxon>
        <taxon>Pezizomycotina</taxon>
        <taxon>Sordariomycetes</taxon>
        <taxon>Sordariomycetidae</taxon>
        <taxon>Sordariales</taxon>
        <taxon>Chaetomiaceae</taxon>
        <taxon>Parathielavia</taxon>
    </lineage>
</organism>
<feature type="compositionally biased region" description="Polar residues" evidence="1">
    <location>
        <begin position="962"/>
        <end position="992"/>
    </location>
</feature>
<comment type="caution">
    <text evidence="2">The sequence shown here is derived from an EMBL/GenBank/DDBJ whole genome shotgun (WGS) entry which is preliminary data.</text>
</comment>
<evidence type="ECO:0000313" key="3">
    <source>
        <dbReference type="Proteomes" id="UP001302602"/>
    </source>
</evidence>
<feature type="compositionally biased region" description="Polar residues" evidence="1">
    <location>
        <begin position="497"/>
        <end position="524"/>
    </location>
</feature>
<name>A0AAN6U7Y5_9PEZI</name>
<proteinExistence type="predicted"/>
<feature type="compositionally biased region" description="Polar residues" evidence="1">
    <location>
        <begin position="341"/>
        <end position="355"/>
    </location>
</feature>
<feature type="region of interest" description="Disordered" evidence="1">
    <location>
        <begin position="883"/>
        <end position="1096"/>
    </location>
</feature>
<feature type="compositionally biased region" description="Acidic residues" evidence="1">
    <location>
        <begin position="481"/>
        <end position="491"/>
    </location>
</feature>
<dbReference type="EMBL" id="MU853223">
    <property type="protein sequence ID" value="KAK4128117.1"/>
    <property type="molecule type" value="Genomic_DNA"/>
</dbReference>
<dbReference type="RefSeq" id="XP_062651888.1">
    <property type="nucleotide sequence ID" value="XM_062791610.1"/>
</dbReference>
<feature type="region of interest" description="Disordered" evidence="1">
    <location>
        <begin position="169"/>
        <end position="278"/>
    </location>
</feature>
<dbReference type="AlphaFoldDB" id="A0AAN6U7Y5"/>
<reference evidence="2" key="1">
    <citation type="journal article" date="2023" name="Mol. Phylogenet. Evol.">
        <title>Genome-scale phylogeny and comparative genomics of the fungal order Sordariales.</title>
        <authorList>
            <person name="Hensen N."/>
            <person name="Bonometti L."/>
            <person name="Westerberg I."/>
            <person name="Brannstrom I.O."/>
            <person name="Guillou S."/>
            <person name="Cros-Aarteil S."/>
            <person name="Calhoun S."/>
            <person name="Haridas S."/>
            <person name="Kuo A."/>
            <person name="Mondo S."/>
            <person name="Pangilinan J."/>
            <person name="Riley R."/>
            <person name="LaButti K."/>
            <person name="Andreopoulos B."/>
            <person name="Lipzen A."/>
            <person name="Chen C."/>
            <person name="Yan M."/>
            <person name="Daum C."/>
            <person name="Ng V."/>
            <person name="Clum A."/>
            <person name="Steindorff A."/>
            <person name="Ohm R.A."/>
            <person name="Martin F."/>
            <person name="Silar P."/>
            <person name="Natvig D.O."/>
            <person name="Lalanne C."/>
            <person name="Gautier V."/>
            <person name="Ament-Velasquez S.L."/>
            <person name="Kruys A."/>
            <person name="Hutchinson M.I."/>
            <person name="Powell A.J."/>
            <person name="Barry K."/>
            <person name="Miller A.N."/>
            <person name="Grigoriev I.V."/>
            <person name="Debuchy R."/>
            <person name="Gladieux P."/>
            <person name="Hiltunen Thoren M."/>
            <person name="Johannesson H."/>
        </authorList>
    </citation>
    <scope>NUCLEOTIDE SEQUENCE</scope>
    <source>
        <strain evidence="2">CBS 731.68</strain>
    </source>
</reference>
<accession>A0AAN6U7Y5</accession>
<dbReference type="GeneID" id="87828379"/>